<dbReference type="GO" id="GO:0016757">
    <property type="term" value="F:glycosyltransferase activity"/>
    <property type="evidence" value="ECO:0007669"/>
    <property type="project" value="UniProtKB-ARBA"/>
</dbReference>
<organism evidence="2">
    <name type="scientific">uncultured spirochete</name>
    <dbReference type="NCBI Taxonomy" id="156406"/>
    <lineage>
        <taxon>Bacteria</taxon>
        <taxon>Pseudomonadati</taxon>
        <taxon>Spirochaetota</taxon>
        <taxon>Spirochaetia</taxon>
        <taxon>Spirochaetales</taxon>
        <taxon>environmental samples</taxon>
    </lineage>
</organism>
<dbReference type="AlphaFoldDB" id="A0A3P3XGK8"/>
<evidence type="ECO:0000313" key="2">
    <source>
        <dbReference type="EMBL" id="SLM11072.1"/>
    </source>
</evidence>
<dbReference type="InterPro" id="IPR028098">
    <property type="entry name" value="Glyco_trans_4-like_N"/>
</dbReference>
<proteinExistence type="predicted"/>
<dbReference type="SUPFAM" id="SSF53756">
    <property type="entry name" value="UDP-Glycosyltransferase/glycogen phosphorylase"/>
    <property type="match status" value="1"/>
</dbReference>
<gene>
    <name evidence="2" type="ORF">SPIROBIBN47_170026</name>
</gene>
<feature type="domain" description="Glycosyltransferase subfamily 4-like N-terminal" evidence="1">
    <location>
        <begin position="18"/>
        <end position="226"/>
    </location>
</feature>
<evidence type="ECO:0000259" key="1">
    <source>
        <dbReference type="Pfam" id="PF13439"/>
    </source>
</evidence>
<accession>A0A3P3XGK8</accession>
<reference evidence="2" key="1">
    <citation type="submission" date="2017-02" db="EMBL/GenBank/DDBJ databases">
        <authorList>
            <person name="Regsiter A."/>
            <person name="William W."/>
        </authorList>
    </citation>
    <scope>NUCLEOTIDE SEQUENCE</scope>
    <source>
        <strain evidence="2">Bib</strain>
    </source>
</reference>
<dbReference type="Pfam" id="PF13439">
    <property type="entry name" value="Glyco_transf_4"/>
    <property type="match status" value="1"/>
</dbReference>
<sequence>MKVLLISYFFAPQNTIAAVRTTKIAKYLIRLGYDVEVVCGPPTFIDPILKSDLKEIKKLNVVHGLKMYEKKSKEFINNNNVYKNSILKKILRKIKSILYKVLPNPPPVYLAFLNSLIWVYNARKILTNKIFYYDIIISSYGPIGSHILGLYLKLRHKKIFWIADYRDPMIDDKQKSTIRFIYSIYQYLSLKYADISLCVSKGLKEELASLQANAKLYIITNGYDNEDMSFLNQEQLNKNKLIFSYAGSMYAGKRDLSPLFSILNELAIEKKIDIKLIKILYMGNEFSTIKEMAKPYELDEILVDLGFVSRDKALNILNNSDVLLLASWNTKKSQGILTGKIYEMILLKKPILAFINGYAKNSELKEIIVKLNGGFVYEEGDKDSYNSIKDKIASLYKQKFESFFISQEYNMEFRAKYDYKNIVKTLNNIIHDNKK</sequence>
<dbReference type="PANTHER" id="PTHR12526">
    <property type="entry name" value="GLYCOSYLTRANSFERASE"/>
    <property type="match status" value="1"/>
</dbReference>
<protein>
    <recommendedName>
        <fullName evidence="1">Glycosyltransferase subfamily 4-like N-terminal domain-containing protein</fullName>
    </recommendedName>
</protein>
<name>A0A3P3XGK8_9SPIR</name>
<dbReference type="Gene3D" id="3.40.50.2000">
    <property type="entry name" value="Glycogen Phosphorylase B"/>
    <property type="match status" value="2"/>
</dbReference>
<dbReference type="EMBL" id="FWDM01000009">
    <property type="protein sequence ID" value="SLM11072.1"/>
    <property type="molecule type" value="Genomic_DNA"/>
</dbReference>